<sequence length="311" mass="35315">MDLQFCRFFLRWNVRNRFGECIISREAHTNAKTGQVKHGFVLGRGGRPLYGVKTELQEVPTSGWKAFEGQEPIPEILKFPSWQSTLPSRAETCFECYAQVRSHGTTAIKEGKFRVECRNCAPHSREQASEYSPKTTTSADVFSGLMTPVPGLESWLNERSLSKYLQSIMFWCHEKGVSNLQEILPHLDELSDDLSMKTFEKQRLFQGPPRLGLMGRVDEAAEDGAWSDYGQDTPEYSDGQDYYAYSDSGGQDSPWDYDVSPEDYYDEGRTAVSMALGIFFRRPRMLRRAAIGRWCTGPRCSFDCPSIEIAG</sequence>
<evidence type="ECO:0000313" key="1">
    <source>
        <dbReference type="EMBL" id="OLQ10042.1"/>
    </source>
</evidence>
<comment type="caution">
    <text evidence="1">The sequence shown here is derived from an EMBL/GenBank/DDBJ whole genome shotgun (WGS) entry which is preliminary data.</text>
</comment>
<keyword evidence="2" id="KW-1185">Reference proteome</keyword>
<reference evidence="1 2" key="1">
    <citation type="submission" date="2016-02" db="EMBL/GenBank/DDBJ databases">
        <title>Genome analysis of coral dinoflagellate symbionts highlights evolutionary adaptations to a symbiotic lifestyle.</title>
        <authorList>
            <person name="Aranda M."/>
            <person name="Li Y."/>
            <person name="Liew Y.J."/>
            <person name="Baumgarten S."/>
            <person name="Simakov O."/>
            <person name="Wilson M."/>
            <person name="Piel J."/>
            <person name="Ashoor H."/>
            <person name="Bougouffa S."/>
            <person name="Bajic V.B."/>
            <person name="Ryu T."/>
            <person name="Ravasi T."/>
            <person name="Bayer T."/>
            <person name="Micklem G."/>
            <person name="Kim H."/>
            <person name="Bhak J."/>
            <person name="Lajeunesse T.C."/>
            <person name="Voolstra C.R."/>
        </authorList>
    </citation>
    <scope>NUCLEOTIDE SEQUENCE [LARGE SCALE GENOMIC DNA]</scope>
    <source>
        <strain evidence="1 2">CCMP2467</strain>
    </source>
</reference>
<evidence type="ECO:0000313" key="2">
    <source>
        <dbReference type="Proteomes" id="UP000186817"/>
    </source>
</evidence>
<dbReference type="EMBL" id="LSRX01000085">
    <property type="protein sequence ID" value="OLQ10042.1"/>
    <property type="molecule type" value="Genomic_DNA"/>
</dbReference>
<protein>
    <submittedName>
        <fullName evidence="1">Uncharacterized protein</fullName>
    </submittedName>
</protein>
<dbReference type="OrthoDB" id="426318at2759"/>
<dbReference type="Proteomes" id="UP000186817">
    <property type="component" value="Unassembled WGS sequence"/>
</dbReference>
<name>A0A1Q9ERI8_SYMMI</name>
<proteinExistence type="predicted"/>
<dbReference type="AlphaFoldDB" id="A0A1Q9ERI8"/>
<accession>A0A1Q9ERI8</accession>
<organism evidence="1 2">
    <name type="scientific">Symbiodinium microadriaticum</name>
    <name type="common">Dinoflagellate</name>
    <name type="synonym">Zooxanthella microadriatica</name>
    <dbReference type="NCBI Taxonomy" id="2951"/>
    <lineage>
        <taxon>Eukaryota</taxon>
        <taxon>Sar</taxon>
        <taxon>Alveolata</taxon>
        <taxon>Dinophyceae</taxon>
        <taxon>Suessiales</taxon>
        <taxon>Symbiodiniaceae</taxon>
        <taxon>Symbiodinium</taxon>
    </lineage>
</organism>
<gene>
    <name evidence="1" type="ORF">AK812_SmicGene6291</name>
</gene>